<name>A0A643FMJ0_9BURK</name>
<dbReference type="Pfam" id="PF25944">
    <property type="entry name" value="Beta-barrel_RND"/>
    <property type="match status" value="1"/>
</dbReference>
<evidence type="ECO:0000256" key="1">
    <source>
        <dbReference type="ARBA" id="ARBA00004196"/>
    </source>
</evidence>
<accession>A0A643FMJ0</accession>
<gene>
    <name evidence="8" type="ORF">F7R26_029945</name>
</gene>
<dbReference type="InterPro" id="IPR058626">
    <property type="entry name" value="MdtA-like_b-barrel"/>
</dbReference>
<dbReference type="PROSITE" id="PS51318">
    <property type="entry name" value="TAT"/>
    <property type="match status" value="1"/>
</dbReference>
<dbReference type="GeneID" id="98405183"/>
<dbReference type="FunFam" id="2.40.420.20:FF:000001">
    <property type="entry name" value="Efflux RND transporter periplasmic adaptor subunit"/>
    <property type="match status" value="1"/>
</dbReference>
<dbReference type="GO" id="GO:0005886">
    <property type="term" value="C:plasma membrane"/>
    <property type="evidence" value="ECO:0007669"/>
    <property type="project" value="TreeGrafter"/>
</dbReference>
<dbReference type="Gene3D" id="2.40.50.100">
    <property type="match status" value="1"/>
</dbReference>
<dbReference type="Pfam" id="PF25967">
    <property type="entry name" value="RND-MFP_C"/>
    <property type="match status" value="1"/>
</dbReference>
<dbReference type="InterPro" id="IPR006311">
    <property type="entry name" value="TAT_signal"/>
</dbReference>
<dbReference type="Gene3D" id="2.40.420.20">
    <property type="match status" value="1"/>
</dbReference>
<dbReference type="Gene3D" id="1.10.287.470">
    <property type="entry name" value="Helix hairpin bin"/>
    <property type="match status" value="1"/>
</dbReference>
<dbReference type="InterPro" id="IPR058624">
    <property type="entry name" value="MdtA-like_HH"/>
</dbReference>
<dbReference type="RefSeq" id="WP_150990649.1">
    <property type="nucleotide sequence ID" value="NZ_CP062804.1"/>
</dbReference>
<dbReference type="Pfam" id="PF25876">
    <property type="entry name" value="HH_MFP_RND"/>
    <property type="match status" value="1"/>
</dbReference>
<dbReference type="GO" id="GO:0046677">
    <property type="term" value="P:response to antibiotic"/>
    <property type="evidence" value="ECO:0007669"/>
    <property type="project" value="TreeGrafter"/>
</dbReference>
<comment type="similarity">
    <text evidence="2">Belongs to the membrane fusion protein (MFP) (TC 8.A.1) family.</text>
</comment>
<dbReference type="EMBL" id="CP062804">
    <property type="protein sequence ID" value="QOT79000.1"/>
    <property type="molecule type" value="Genomic_DNA"/>
</dbReference>
<dbReference type="NCBIfam" id="TIGR01730">
    <property type="entry name" value="RND_mfp"/>
    <property type="match status" value="1"/>
</dbReference>
<feature type="domain" description="Multidrug resistance protein MdtA-like beta-barrel" evidence="6">
    <location>
        <begin position="223"/>
        <end position="310"/>
    </location>
</feature>
<dbReference type="AlphaFoldDB" id="A0A643FMJ0"/>
<comment type="subcellular location">
    <subcellularLocation>
        <location evidence="1">Cell envelope</location>
    </subcellularLocation>
</comment>
<feature type="region of interest" description="Disordered" evidence="3">
    <location>
        <begin position="398"/>
        <end position="426"/>
    </location>
</feature>
<organism evidence="8 9">
    <name type="scientific">Cupriavidus basilensis</name>
    <dbReference type="NCBI Taxonomy" id="68895"/>
    <lineage>
        <taxon>Bacteria</taxon>
        <taxon>Pseudomonadati</taxon>
        <taxon>Pseudomonadota</taxon>
        <taxon>Betaproteobacteria</taxon>
        <taxon>Burkholderiales</taxon>
        <taxon>Burkholderiaceae</taxon>
        <taxon>Cupriavidus</taxon>
    </lineage>
</organism>
<evidence type="ECO:0000259" key="6">
    <source>
        <dbReference type="Pfam" id="PF25944"/>
    </source>
</evidence>
<evidence type="ECO:0000259" key="7">
    <source>
        <dbReference type="Pfam" id="PF25967"/>
    </source>
</evidence>
<feature type="domain" description="Multidrug resistance protein MdtA-like alpha-helical hairpin" evidence="4">
    <location>
        <begin position="113"/>
        <end position="181"/>
    </location>
</feature>
<feature type="domain" description="Multidrug resistance protein MdtA-like barrel-sandwich hybrid" evidence="5">
    <location>
        <begin position="72"/>
        <end position="213"/>
    </location>
</feature>
<dbReference type="InterPro" id="IPR058627">
    <property type="entry name" value="MdtA-like_C"/>
</dbReference>
<evidence type="ECO:0000313" key="8">
    <source>
        <dbReference type="EMBL" id="QOT79000.1"/>
    </source>
</evidence>
<dbReference type="Gene3D" id="2.40.30.170">
    <property type="match status" value="1"/>
</dbReference>
<dbReference type="InterPro" id="IPR058625">
    <property type="entry name" value="MdtA-like_BSH"/>
</dbReference>
<evidence type="ECO:0000259" key="4">
    <source>
        <dbReference type="Pfam" id="PF25876"/>
    </source>
</evidence>
<sequence>MNQQTRRTMIALAIVAVLGAGLATSIFKPWHAGEAQAVPGPAAPTTVDVAAALGKTITEWDEFSGRLEAVDRVEIRARVGGTIDAVHFREGALVKKGDLLFTIDPRPYAAEVARAEAALAAAQVRAGHAQTELARAQRLVQDNAVSRREFDERDNGSREAIANVRAAQASLDVARLNLAYTRITAPVSGRVSRAEITVGNLVAAGAGTPVLTTVVSVSPVYASFELDEQTYLRYTADKASGASGASGGEGGQSKLPVFLGLANDEDYPREGHIQSLDNRLDTKSGTIRVRAVFDNPDGRLLPGLYARIKLGGGTPHPVVLINDRAIGTDQGKKFVLVLDGANKLAYREVTLGPSYEGLRVIRQGLKADEKIVVNGLQRVRPGITVAPKPVDMAFKRELDQRGESADRRQAATEKTTDKTADGKPVT</sequence>
<dbReference type="Proteomes" id="UP000397656">
    <property type="component" value="Chromosome 2"/>
</dbReference>
<proteinExistence type="inferred from homology"/>
<evidence type="ECO:0000256" key="2">
    <source>
        <dbReference type="ARBA" id="ARBA00009477"/>
    </source>
</evidence>
<evidence type="ECO:0000259" key="5">
    <source>
        <dbReference type="Pfam" id="PF25917"/>
    </source>
</evidence>
<dbReference type="GO" id="GO:0022857">
    <property type="term" value="F:transmembrane transporter activity"/>
    <property type="evidence" value="ECO:0007669"/>
    <property type="project" value="InterPro"/>
</dbReference>
<reference evidence="8 9" key="1">
    <citation type="submission" date="2020-10" db="EMBL/GenBank/DDBJ databases">
        <title>Complete genome sequence of Cupriavidus basilensis CCUG 49340T.</title>
        <authorList>
            <person name="Salva-Serra F."/>
            <person name="Donoso R.A."/>
            <person name="Cho K.H."/>
            <person name="Yoo J.A."/>
            <person name="Lee K."/>
            <person name="Yoon S.-H."/>
            <person name="Perez-Pantoja D."/>
            <person name="Moore E.R.B."/>
        </authorList>
    </citation>
    <scope>NUCLEOTIDE SEQUENCE [LARGE SCALE GENOMIC DNA]</scope>
    <source>
        <strain evidence="9">CCUG 49340</strain>
    </source>
</reference>
<dbReference type="Pfam" id="PF25917">
    <property type="entry name" value="BSH_RND"/>
    <property type="match status" value="1"/>
</dbReference>
<dbReference type="InterPro" id="IPR006143">
    <property type="entry name" value="RND_pump_MFP"/>
</dbReference>
<protein>
    <submittedName>
        <fullName evidence="8">Efflux RND transporter periplasmic adaptor subunit</fullName>
    </submittedName>
</protein>
<feature type="domain" description="Multidrug resistance protein MdtA-like C-terminal permuted SH3" evidence="7">
    <location>
        <begin position="318"/>
        <end position="378"/>
    </location>
</feature>
<dbReference type="SUPFAM" id="SSF111369">
    <property type="entry name" value="HlyD-like secretion proteins"/>
    <property type="match status" value="1"/>
</dbReference>
<evidence type="ECO:0000313" key="9">
    <source>
        <dbReference type="Proteomes" id="UP000397656"/>
    </source>
</evidence>
<dbReference type="PANTHER" id="PTHR30158:SF10">
    <property type="entry name" value="CATION EFFLUX PUMP"/>
    <property type="match status" value="1"/>
</dbReference>
<dbReference type="GO" id="GO:0030313">
    <property type="term" value="C:cell envelope"/>
    <property type="evidence" value="ECO:0007669"/>
    <property type="project" value="UniProtKB-SubCell"/>
</dbReference>
<evidence type="ECO:0000256" key="3">
    <source>
        <dbReference type="SAM" id="MobiDB-lite"/>
    </source>
</evidence>
<dbReference type="PANTHER" id="PTHR30158">
    <property type="entry name" value="ACRA/E-RELATED COMPONENT OF DRUG EFFLUX TRANSPORTER"/>
    <property type="match status" value="1"/>
</dbReference>